<dbReference type="InterPro" id="IPR009875">
    <property type="entry name" value="PilZ_domain"/>
</dbReference>
<sequence>MEVRCIASVRHGASVFGMRAHDVSQGGMKVESNSDIPVGAQVLVTLPGLPSRDAVVRWKEGRAYGITFRRLIALSELVEWLRGQRELLRAAN</sequence>
<evidence type="ECO:0000259" key="1">
    <source>
        <dbReference type="Pfam" id="PF07238"/>
    </source>
</evidence>
<evidence type="ECO:0000313" key="2">
    <source>
        <dbReference type="EMBL" id="QNP43304.1"/>
    </source>
</evidence>
<name>A0ABX6T1L6_9SPHN</name>
<evidence type="ECO:0000313" key="3">
    <source>
        <dbReference type="Proteomes" id="UP000516134"/>
    </source>
</evidence>
<protein>
    <submittedName>
        <fullName evidence="2">PilZ domain-containing protein</fullName>
    </submittedName>
</protein>
<dbReference type="EMBL" id="CP060780">
    <property type="protein sequence ID" value="QNP43304.1"/>
    <property type="molecule type" value="Genomic_DNA"/>
</dbReference>
<feature type="domain" description="PilZ" evidence="1">
    <location>
        <begin position="3"/>
        <end position="73"/>
    </location>
</feature>
<reference evidence="2 3" key="1">
    <citation type="submission" date="2020-08" db="EMBL/GenBank/DDBJ databases">
        <title>Genome sequence of Sphingomonas daechungensis KACC 18115T.</title>
        <authorList>
            <person name="Hyun D.-W."/>
            <person name="Bae J.-W."/>
        </authorList>
    </citation>
    <scope>NUCLEOTIDE SEQUENCE [LARGE SCALE GENOMIC DNA]</scope>
    <source>
        <strain evidence="2 3">KACC 18115</strain>
    </source>
</reference>
<keyword evidence="3" id="KW-1185">Reference proteome</keyword>
<gene>
    <name evidence="2" type="ORF">H9L15_15635</name>
</gene>
<accession>A0ABX6T1L6</accession>
<dbReference type="Proteomes" id="UP000516134">
    <property type="component" value="Chromosome"/>
</dbReference>
<dbReference type="Pfam" id="PF07238">
    <property type="entry name" value="PilZ"/>
    <property type="match status" value="1"/>
</dbReference>
<proteinExistence type="predicted"/>
<organism evidence="2 3">
    <name type="scientific">Sphingomonas daechungensis</name>
    <dbReference type="NCBI Taxonomy" id="1176646"/>
    <lineage>
        <taxon>Bacteria</taxon>
        <taxon>Pseudomonadati</taxon>
        <taxon>Pseudomonadota</taxon>
        <taxon>Alphaproteobacteria</taxon>
        <taxon>Sphingomonadales</taxon>
        <taxon>Sphingomonadaceae</taxon>
        <taxon>Sphingomonas</taxon>
    </lineage>
</organism>
<dbReference type="SUPFAM" id="SSF141371">
    <property type="entry name" value="PilZ domain-like"/>
    <property type="match status" value="1"/>
</dbReference>